<name>A0ABT8BLB6_9HYPH</name>
<dbReference type="RefSeq" id="WP_238226222.1">
    <property type="nucleotide sequence ID" value="NZ_BPQD01000016.1"/>
</dbReference>
<evidence type="ECO:0000313" key="3">
    <source>
        <dbReference type="Proteomes" id="UP001224644"/>
    </source>
</evidence>
<reference evidence="3" key="1">
    <citation type="journal article" date="2019" name="Int. J. Syst. Evol. Microbiol.">
        <title>The Global Catalogue of Microorganisms (GCM) 10K type strain sequencing project: providing services to taxonomists for standard genome sequencing and annotation.</title>
        <authorList>
            <consortium name="The Broad Institute Genomics Platform"/>
            <consortium name="The Broad Institute Genome Sequencing Center for Infectious Disease"/>
            <person name="Wu L."/>
            <person name="Ma J."/>
        </authorList>
    </citation>
    <scope>NUCLEOTIDE SEQUENCE [LARGE SCALE GENOMIC DNA]</scope>
    <source>
        <strain evidence="3">CECT 7069</strain>
    </source>
</reference>
<dbReference type="Proteomes" id="UP001224644">
    <property type="component" value="Unassembled WGS sequence"/>
</dbReference>
<comment type="caution">
    <text evidence="2">The sequence shown here is derived from an EMBL/GenBank/DDBJ whole genome shotgun (WGS) entry which is preliminary data.</text>
</comment>
<dbReference type="EMBL" id="JAUFPX010000015">
    <property type="protein sequence ID" value="MDN3592116.1"/>
    <property type="molecule type" value="Genomic_DNA"/>
</dbReference>
<accession>A0ABT8BLB6</accession>
<protein>
    <submittedName>
        <fullName evidence="2">Uncharacterized protein</fullName>
    </submittedName>
</protein>
<keyword evidence="3" id="KW-1185">Reference proteome</keyword>
<gene>
    <name evidence="2" type="ORF">QWZ12_16075</name>
</gene>
<proteinExistence type="predicted"/>
<evidence type="ECO:0000256" key="1">
    <source>
        <dbReference type="SAM" id="MobiDB-lite"/>
    </source>
</evidence>
<feature type="region of interest" description="Disordered" evidence="1">
    <location>
        <begin position="1"/>
        <end position="25"/>
    </location>
</feature>
<sequence>MSAHDDRTARGYPVPNPANTLREDRGRIADAIGEIDRDLTAAEQATASVSARATKLEKSRKTEALRTALGLYPLI</sequence>
<evidence type="ECO:0000313" key="2">
    <source>
        <dbReference type="EMBL" id="MDN3592116.1"/>
    </source>
</evidence>
<organism evidence="2 3">
    <name type="scientific">Methylobacterium adhaesivum</name>
    <dbReference type="NCBI Taxonomy" id="333297"/>
    <lineage>
        <taxon>Bacteria</taxon>
        <taxon>Pseudomonadati</taxon>
        <taxon>Pseudomonadota</taxon>
        <taxon>Alphaproteobacteria</taxon>
        <taxon>Hyphomicrobiales</taxon>
        <taxon>Methylobacteriaceae</taxon>
        <taxon>Methylobacterium</taxon>
    </lineage>
</organism>